<dbReference type="Pfam" id="PF00392">
    <property type="entry name" value="GntR"/>
    <property type="match status" value="1"/>
</dbReference>
<proteinExistence type="predicted"/>
<dbReference type="PANTHER" id="PTHR38445:SF12">
    <property type="entry name" value="GNTR-FAMILY TRANSCRIPTIONAL REGULATOR"/>
    <property type="match status" value="1"/>
</dbReference>
<evidence type="ECO:0000256" key="3">
    <source>
        <dbReference type="ARBA" id="ARBA00023163"/>
    </source>
</evidence>
<dbReference type="SUPFAM" id="SSF46785">
    <property type="entry name" value="Winged helix' DNA-binding domain"/>
    <property type="match status" value="1"/>
</dbReference>
<dbReference type="InterPro" id="IPR000524">
    <property type="entry name" value="Tscrpt_reg_HTH_GntR"/>
</dbReference>
<accession>I7J6I8</accession>
<dbReference type="OrthoDB" id="9802328at2"/>
<evidence type="ECO:0000313" key="6">
    <source>
        <dbReference type="Proteomes" id="UP000007652"/>
    </source>
</evidence>
<protein>
    <submittedName>
        <fullName evidence="5">Transcriptional regulator, GntR family</fullName>
    </submittedName>
</protein>
<sequence length="127" mass="14200">MFVKIDLTSDVPIYLQIKNAIIEGIARGELKEGDSLPPIRQLAEDIGVNMHTINKAYNLLKDLGFITINKKYGAVISVEGFNETFMENLKEELRPIIAEAFVKGIDKETFLKLVEGILDEFGGSKNE</sequence>
<reference evidence="5 6" key="1">
    <citation type="journal article" date="2011" name="J. Bacteriol.">
        <title>Draft genome sequence of Caloramator australicus strain RC3T, a thermoanaerobe from the Great Artesian Basin of Australia.</title>
        <authorList>
            <person name="Ogg C.D."/>
            <person name="Patel B.K.C."/>
        </authorList>
    </citation>
    <scope>NUCLEOTIDE SEQUENCE [LARGE SCALE GENOMIC DNA]</scope>
    <source>
        <strain evidence="5 6">RC3</strain>
    </source>
</reference>
<dbReference type="STRING" id="857293.CAAU_2456"/>
<dbReference type="eggNOG" id="COG1725">
    <property type="taxonomic scope" value="Bacteria"/>
</dbReference>
<gene>
    <name evidence="5" type="ORF">CAAU_2456</name>
</gene>
<dbReference type="SMART" id="SM00345">
    <property type="entry name" value="HTH_GNTR"/>
    <property type="match status" value="1"/>
</dbReference>
<dbReference type="InterPro" id="IPR036390">
    <property type="entry name" value="WH_DNA-bd_sf"/>
</dbReference>
<dbReference type="GO" id="GO:0003700">
    <property type="term" value="F:DNA-binding transcription factor activity"/>
    <property type="evidence" value="ECO:0007669"/>
    <property type="project" value="InterPro"/>
</dbReference>
<keyword evidence="1" id="KW-0805">Transcription regulation</keyword>
<comment type="caution">
    <text evidence="5">The sequence shown here is derived from an EMBL/GenBank/DDBJ whole genome shotgun (WGS) entry which is preliminary data.</text>
</comment>
<dbReference type="Proteomes" id="UP000007652">
    <property type="component" value="Unassembled WGS sequence"/>
</dbReference>
<dbReference type="RefSeq" id="WP_008909785.1">
    <property type="nucleotide sequence ID" value="NZ_CAKP01000130.1"/>
</dbReference>
<keyword evidence="2" id="KW-0238">DNA-binding</keyword>
<dbReference type="InterPro" id="IPR036388">
    <property type="entry name" value="WH-like_DNA-bd_sf"/>
</dbReference>
<dbReference type="AlphaFoldDB" id="I7J6I8"/>
<dbReference type="Gene3D" id="1.10.10.10">
    <property type="entry name" value="Winged helix-like DNA-binding domain superfamily/Winged helix DNA-binding domain"/>
    <property type="match status" value="1"/>
</dbReference>
<dbReference type="GO" id="GO:0003677">
    <property type="term" value="F:DNA binding"/>
    <property type="evidence" value="ECO:0007669"/>
    <property type="project" value="UniProtKB-KW"/>
</dbReference>
<keyword evidence="6" id="KW-1185">Reference proteome</keyword>
<dbReference type="EMBL" id="CAKP01000130">
    <property type="protein sequence ID" value="CCJ34539.1"/>
    <property type="molecule type" value="Genomic_DNA"/>
</dbReference>
<dbReference type="PROSITE" id="PS50949">
    <property type="entry name" value="HTH_GNTR"/>
    <property type="match status" value="1"/>
</dbReference>
<dbReference type="PANTHER" id="PTHR38445">
    <property type="entry name" value="HTH-TYPE TRANSCRIPTIONAL REPRESSOR YTRA"/>
    <property type="match status" value="1"/>
</dbReference>
<organism evidence="5 6">
    <name type="scientific">Caloramator australicus RC3</name>
    <dbReference type="NCBI Taxonomy" id="857293"/>
    <lineage>
        <taxon>Bacteria</taxon>
        <taxon>Bacillati</taxon>
        <taxon>Bacillota</taxon>
        <taxon>Clostridia</taxon>
        <taxon>Eubacteriales</taxon>
        <taxon>Clostridiaceae</taxon>
        <taxon>Caloramator</taxon>
    </lineage>
</organism>
<evidence type="ECO:0000256" key="1">
    <source>
        <dbReference type="ARBA" id="ARBA00023015"/>
    </source>
</evidence>
<dbReference type="CDD" id="cd07377">
    <property type="entry name" value="WHTH_GntR"/>
    <property type="match status" value="1"/>
</dbReference>
<keyword evidence="3" id="KW-0804">Transcription</keyword>
<feature type="domain" description="HTH gntR-type" evidence="4">
    <location>
        <begin position="11"/>
        <end position="79"/>
    </location>
</feature>
<evidence type="ECO:0000313" key="5">
    <source>
        <dbReference type="EMBL" id="CCJ34539.1"/>
    </source>
</evidence>
<evidence type="ECO:0000259" key="4">
    <source>
        <dbReference type="PROSITE" id="PS50949"/>
    </source>
</evidence>
<name>I7J6I8_9CLOT</name>
<evidence type="ECO:0000256" key="2">
    <source>
        <dbReference type="ARBA" id="ARBA00023125"/>
    </source>
</evidence>